<dbReference type="RefSeq" id="WP_079557786.1">
    <property type="nucleotide sequence ID" value="NZ_CP021904.1"/>
</dbReference>
<feature type="domain" description="PPIase FKBP-type" evidence="11">
    <location>
        <begin position="6"/>
        <end position="84"/>
    </location>
</feature>
<comment type="catalytic activity">
    <reaction evidence="1 9 10">
        <text>[protein]-peptidylproline (omega=180) = [protein]-peptidylproline (omega=0)</text>
        <dbReference type="Rhea" id="RHEA:16237"/>
        <dbReference type="Rhea" id="RHEA-COMP:10747"/>
        <dbReference type="Rhea" id="RHEA-COMP:10748"/>
        <dbReference type="ChEBI" id="CHEBI:83833"/>
        <dbReference type="ChEBI" id="CHEBI:83834"/>
        <dbReference type="EC" id="5.2.1.8"/>
    </reaction>
</comment>
<dbReference type="PANTHER" id="PTHR47861">
    <property type="entry name" value="FKBP-TYPE PEPTIDYL-PROLYL CIS-TRANS ISOMERASE SLYD"/>
    <property type="match status" value="1"/>
</dbReference>
<proteinExistence type="inferred from homology"/>
<dbReference type="InterPro" id="IPR048261">
    <property type="entry name" value="SlpA/SlyD-like_ins_sf"/>
</dbReference>
<dbReference type="InterPro" id="IPR046357">
    <property type="entry name" value="PPIase_dom_sf"/>
</dbReference>
<dbReference type="SUPFAM" id="SSF54534">
    <property type="entry name" value="FKBP-like"/>
    <property type="match status" value="1"/>
</dbReference>
<comment type="similarity">
    <text evidence="3 10">Belongs to the FKBP-type PPIase family.</text>
</comment>
<evidence type="ECO:0000256" key="3">
    <source>
        <dbReference type="ARBA" id="ARBA00006577"/>
    </source>
</evidence>
<dbReference type="OrthoDB" id="9808891at2"/>
<dbReference type="Gene3D" id="2.40.10.330">
    <property type="match status" value="1"/>
</dbReference>
<dbReference type="EMBL" id="FUYV01000011">
    <property type="protein sequence ID" value="SKC14964.1"/>
    <property type="molecule type" value="Genomic_DNA"/>
</dbReference>
<dbReference type="STRING" id="889453.SAMN03080601_02055"/>
<evidence type="ECO:0000256" key="6">
    <source>
        <dbReference type="ARBA" id="ARBA00023186"/>
    </source>
</evidence>
<dbReference type="EC" id="5.2.1.8" evidence="10"/>
<evidence type="ECO:0000256" key="4">
    <source>
        <dbReference type="ARBA" id="ARBA00022490"/>
    </source>
</evidence>
<evidence type="ECO:0000256" key="2">
    <source>
        <dbReference type="ARBA" id="ARBA00004496"/>
    </source>
</evidence>
<keyword evidence="7 9" id="KW-0413">Isomerase</keyword>
<dbReference type="KEGG" id="asx:CDL62_18040"/>
<name>A0A1T5H2R0_9BACT</name>
<keyword evidence="5 9" id="KW-0697">Rotamase</keyword>
<accession>A0A1T5H2R0</accession>
<dbReference type="Pfam" id="PF00254">
    <property type="entry name" value="FKBP_C"/>
    <property type="match status" value="1"/>
</dbReference>
<protein>
    <recommendedName>
        <fullName evidence="10">Peptidyl-prolyl cis-trans isomerase</fullName>
        <ecNumber evidence="10">5.2.1.8</ecNumber>
    </recommendedName>
</protein>
<evidence type="ECO:0000256" key="5">
    <source>
        <dbReference type="ARBA" id="ARBA00023110"/>
    </source>
</evidence>
<keyword evidence="4" id="KW-0963">Cytoplasm</keyword>
<keyword evidence="13" id="KW-1185">Reference proteome</keyword>
<sequence length="172" mass="18716">MEVGRNKFVSLTYQLRLNGADGELVEETNKENPLEFVFGAGRMIEMFETKLDGLKEGDDFNFELKSSEAYGDVNQDAIVELPKNIFEVNGSIDDEMLTVGNSVPMQDANGNRMNGMVLEVTDETVKMDFNHPLAGDDLHFSGAIIGVREATEEEIMAAAGCDTGQCGSGCSC</sequence>
<evidence type="ECO:0000256" key="10">
    <source>
        <dbReference type="RuleBase" id="RU003915"/>
    </source>
</evidence>
<dbReference type="Proteomes" id="UP000191055">
    <property type="component" value="Unassembled WGS sequence"/>
</dbReference>
<evidence type="ECO:0000256" key="9">
    <source>
        <dbReference type="PROSITE-ProRule" id="PRU00277"/>
    </source>
</evidence>
<dbReference type="GO" id="GO:0003755">
    <property type="term" value="F:peptidyl-prolyl cis-trans isomerase activity"/>
    <property type="evidence" value="ECO:0007669"/>
    <property type="project" value="UniProtKB-UniRule"/>
</dbReference>
<dbReference type="PROSITE" id="PS50059">
    <property type="entry name" value="FKBP_PPIASE"/>
    <property type="match status" value="1"/>
</dbReference>
<gene>
    <name evidence="12" type="ORF">SAMN03080601_02055</name>
</gene>
<organism evidence="12 13">
    <name type="scientific">Alkalitalea saponilacus</name>
    <dbReference type="NCBI Taxonomy" id="889453"/>
    <lineage>
        <taxon>Bacteria</taxon>
        <taxon>Pseudomonadati</taxon>
        <taxon>Bacteroidota</taxon>
        <taxon>Bacteroidia</taxon>
        <taxon>Marinilabiliales</taxon>
        <taxon>Marinilabiliaceae</taxon>
        <taxon>Alkalitalea</taxon>
    </lineage>
</organism>
<evidence type="ECO:0000313" key="13">
    <source>
        <dbReference type="Proteomes" id="UP000191055"/>
    </source>
</evidence>
<evidence type="ECO:0000256" key="7">
    <source>
        <dbReference type="ARBA" id="ARBA00023235"/>
    </source>
</evidence>
<evidence type="ECO:0000256" key="8">
    <source>
        <dbReference type="ARBA" id="ARBA00037071"/>
    </source>
</evidence>
<keyword evidence="6" id="KW-0143">Chaperone</keyword>
<dbReference type="InterPro" id="IPR001179">
    <property type="entry name" value="PPIase_FKBP_dom"/>
</dbReference>
<evidence type="ECO:0000256" key="1">
    <source>
        <dbReference type="ARBA" id="ARBA00000971"/>
    </source>
</evidence>
<evidence type="ECO:0000259" key="11">
    <source>
        <dbReference type="PROSITE" id="PS50059"/>
    </source>
</evidence>
<evidence type="ECO:0000313" key="12">
    <source>
        <dbReference type="EMBL" id="SKC14964.1"/>
    </source>
</evidence>
<dbReference type="AlphaFoldDB" id="A0A1T5H2R0"/>
<comment type="function">
    <text evidence="8">Also involved in hydrogenase metallocenter assembly, probably by participating in the nickel insertion step. This function in hydrogenase biosynthesis requires chaperone activity and the presence of the metal-binding domain, but not PPIase activity.</text>
</comment>
<dbReference type="GO" id="GO:0005737">
    <property type="term" value="C:cytoplasm"/>
    <property type="evidence" value="ECO:0007669"/>
    <property type="project" value="UniProtKB-SubCell"/>
</dbReference>
<dbReference type="GO" id="GO:0042026">
    <property type="term" value="P:protein refolding"/>
    <property type="evidence" value="ECO:0007669"/>
    <property type="project" value="UniProtKB-ARBA"/>
</dbReference>
<reference evidence="12 13" key="1">
    <citation type="submission" date="2017-02" db="EMBL/GenBank/DDBJ databases">
        <authorList>
            <person name="Peterson S.W."/>
        </authorList>
    </citation>
    <scope>NUCLEOTIDE SEQUENCE [LARGE SCALE GENOMIC DNA]</scope>
    <source>
        <strain evidence="12 13">DSM 24412</strain>
    </source>
</reference>
<dbReference type="PANTHER" id="PTHR47861:SF3">
    <property type="entry name" value="FKBP-TYPE PEPTIDYL-PROLYL CIS-TRANS ISOMERASE SLYD"/>
    <property type="match status" value="1"/>
</dbReference>
<comment type="subcellular location">
    <subcellularLocation>
        <location evidence="2">Cytoplasm</location>
    </subcellularLocation>
</comment>
<dbReference type="Gene3D" id="3.10.50.40">
    <property type="match status" value="1"/>
</dbReference>